<name>A0A2N9FD86_FAGSY</name>
<reference evidence="2" key="1">
    <citation type="submission" date="2018-02" db="EMBL/GenBank/DDBJ databases">
        <authorList>
            <person name="Cohen D.B."/>
            <person name="Kent A.D."/>
        </authorList>
    </citation>
    <scope>NUCLEOTIDE SEQUENCE</scope>
</reference>
<dbReference type="EMBL" id="OIVN01000764">
    <property type="protein sequence ID" value="SPC85183.1"/>
    <property type="molecule type" value="Genomic_DNA"/>
</dbReference>
<dbReference type="AlphaFoldDB" id="A0A2N9FD86"/>
<organism evidence="2">
    <name type="scientific">Fagus sylvatica</name>
    <name type="common">Beechnut</name>
    <dbReference type="NCBI Taxonomy" id="28930"/>
    <lineage>
        <taxon>Eukaryota</taxon>
        <taxon>Viridiplantae</taxon>
        <taxon>Streptophyta</taxon>
        <taxon>Embryophyta</taxon>
        <taxon>Tracheophyta</taxon>
        <taxon>Spermatophyta</taxon>
        <taxon>Magnoliopsida</taxon>
        <taxon>eudicotyledons</taxon>
        <taxon>Gunneridae</taxon>
        <taxon>Pentapetalae</taxon>
        <taxon>rosids</taxon>
        <taxon>fabids</taxon>
        <taxon>Fagales</taxon>
        <taxon>Fagaceae</taxon>
        <taxon>Fagus</taxon>
    </lineage>
</organism>
<evidence type="ECO:0000256" key="1">
    <source>
        <dbReference type="SAM" id="MobiDB-lite"/>
    </source>
</evidence>
<accession>A0A2N9FD86</accession>
<evidence type="ECO:0000313" key="2">
    <source>
        <dbReference type="EMBL" id="SPC85183.1"/>
    </source>
</evidence>
<feature type="compositionally biased region" description="Acidic residues" evidence="1">
    <location>
        <begin position="96"/>
        <end position="115"/>
    </location>
</feature>
<feature type="region of interest" description="Disordered" evidence="1">
    <location>
        <begin position="96"/>
        <end position="140"/>
    </location>
</feature>
<sequence>MAPKKSFGEGSKKRHKSRAQEDEPATMDNTFCSSEHSVKLDLAFYIAWHMDSCVKKKNAALPCGLHITSILEHFEINLSGERETRKVKRDAIVEEELDEEAQMEEDGAREDEEAMHEESEPPTAPLMAPSSSYANEDTSN</sequence>
<feature type="region of interest" description="Disordered" evidence="1">
    <location>
        <begin position="1"/>
        <end position="28"/>
    </location>
</feature>
<proteinExistence type="predicted"/>
<feature type="compositionally biased region" description="Basic and acidic residues" evidence="1">
    <location>
        <begin position="1"/>
        <end position="11"/>
    </location>
</feature>
<protein>
    <submittedName>
        <fullName evidence="2">Uncharacterized protein</fullName>
    </submittedName>
</protein>
<feature type="compositionally biased region" description="Polar residues" evidence="1">
    <location>
        <begin position="129"/>
        <end position="140"/>
    </location>
</feature>
<gene>
    <name evidence="2" type="ORF">FSB_LOCUS13065</name>
</gene>